<evidence type="ECO:0000256" key="4">
    <source>
        <dbReference type="ARBA" id="ARBA00022801"/>
    </source>
</evidence>
<evidence type="ECO:0000313" key="9">
    <source>
        <dbReference type="EnsemblMetazoa" id="AALB004879-PA"/>
    </source>
</evidence>
<reference evidence="9 10" key="1">
    <citation type="journal article" date="2017" name="G3 (Bethesda)">
        <title>The Physical Genome Mapping of Anopheles albimanus Corrected Scaffold Misassemblies and Identified Interarm Rearrangements in Genus Anopheles.</title>
        <authorList>
            <person name="Artemov G.N."/>
            <person name="Peery A.N."/>
            <person name="Jiang X."/>
            <person name="Tu Z."/>
            <person name="Stegniy V.N."/>
            <person name="Sharakhova M.V."/>
            <person name="Sharakhov I.V."/>
        </authorList>
    </citation>
    <scope>NUCLEOTIDE SEQUENCE [LARGE SCALE GENOMIC DNA]</scope>
    <source>
        <strain evidence="9 10">ALBI9_A</strain>
    </source>
</reference>
<evidence type="ECO:0000313" key="10">
    <source>
        <dbReference type="Proteomes" id="UP000069272"/>
    </source>
</evidence>
<dbReference type="SUPFAM" id="SSF51556">
    <property type="entry name" value="Metallo-dependent hydrolases"/>
    <property type="match status" value="1"/>
</dbReference>
<dbReference type="PANTHER" id="PTHR11409:SF42">
    <property type="entry name" value="ADENOSINE DEAMINASE-LIKE PROTEIN"/>
    <property type="match status" value="1"/>
</dbReference>
<dbReference type="GO" id="GO:0004000">
    <property type="term" value="F:adenosine deaminase activity"/>
    <property type="evidence" value="ECO:0007669"/>
    <property type="project" value="TreeGrafter"/>
</dbReference>
<protein>
    <recommendedName>
        <fullName evidence="8">Adenosine deaminase domain-containing protein</fullName>
    </recommendedName>
</protein>
<dbReference type="InterPro" id="IPR001365">
    <property type="entry name" value="A_deaminase_dom"/>
</dbReference>
<organism evidence="9 10">
    <name type="scientific">Anopheles albimanus</name>
    <name type="common">New world malaria mosquito</name>
    <dbReference type="NCBI Taxonomy" id="7167"/>
    <lineage>
        <taxon>Eukaryota</taxon>
        <taxon>Metazoa</taxon>
        <taxon>Ecdysozoa</taxon>
        <taxon>Arthropoda</taxon>
        <taxon>Hexapoda</taxon>
        <taxon>Insecta</taxon>
        <taxon>Pterygota</taxon>
        <taxon>Neoptera</taxon>
        <taxon>Endopterygota</taxon>
        <taxon>Diptera</taxon>
        <taxon>Nematocera</taxon>
        <taxon>Culicoidea</taxon>
        <taxon>Culicidae</taxon>
        <taxon>Anophelinae</taxon>
        <taxon>Anopheles</taxon>
    </lineage>
</organism>
<sequence>MVDFYQKLPKIELHAHLNGSLSNRALEELRELKYGTDRTKEGDDGFYKILNGQLLSLEECFQKFRYAHDLTDRRESLELATKRVVEEFARDNVVYLELRTTPKSTANMSKREYLITVLDVLRKVPEYQPSILVKLLPSIDRSKGVLEGEENVTLAIELAALYPGMIVGLDLSGNPFGTKFDDFVPSLRRARDHGFRLALHCGEFDDEQEVKEMFELGVDRIGHGTFITDIEFRSNAA</sequence>
<feature type="domain" description="Adenosine deaminase" evidence="8">
    <location>
        <begin position="9"/>
        <end position="226"/>
    </location>
</feature>
<evidence type="ECO:0000256" key="5">
    <source>
        <dbReference type="ARBA" id="ARBA00022833"/>
    </source>
</evidence>
<dbReference type="InterPro" id="IPR032466">
    <property type="entry name" value="Metal_Hydrolase"/>
</dbReference>
<keyword evidence="4" id="KW-0378">Hydrolase</keyword>
<comment type="similarity">
    <text evidence="2">Belongs to the metallo-dependent hydrolases superfamily. Adenosine and AMP deaminases family.</text>
</comment>
<dbReference type="EnsemblMetazoa" id="AALB004879-RA">
    <property type="protein sequence ID" value="AALB004879-PA"/>
    <property type="gene ID" value="AALB004879"/>
</dbReference>
<keyword evidence="5" id="KW-0862">Zinc</keyword>
<dbReference type="GO" id="GO:0046872">
    <property type="term" value="F:metal ion binding"/>
    <property type="evidence" value="ECO:0007669"/>
    <property type="project" value="UniProtKB-KW"/>
</dbReference>
<proteinExistence type="inferred from homology"/>
<evidence type="ECO:0000256" key="6">
    <source>
        <dbReference type="ARBA" id="ARBA00023080"/>
    </source>
</evidence>
<dbReference type="GO" id="GO:0046103">
    <property type="term" value="P:inosine biosynthetic process"/>
    <property type="evidence" value="ECO:0007669"/>
    <property type="project" value="TreeGrafter"/>
</dbReference>
<accession>A0A182FED8</accession>
<evidence type="ECO:0000256" key="7">
    <source>
        <dbReference type="ARBA" id="ARBA00048787"/>
    </source>
</evidence>
<dbReference type="InterPro" id="IPR006330">
    <property type="entry name" value="Ado/ade_deaminase"/>
</dbReference>
<name>A0A182FED8_ANOAL</name>
<dbReference type="Proteomes" id="UP000069272">
    <property type="component" value="Chromosome 3L"/>
</dbReference>
<dbReference type="Gene3D" id="3.20.20.140">
    <property type="entry name" value="Metal-dependent hydrolases"/>
    <property type="match status" value="1"/>
</dbReference>
<evidence type="ECO:0000256" key="2">
    <source>
        <dbReference type="ARBA" id="ARBA00006676"/>
    </source>
</evidence>
<evidence type="ECO:0000259" key="8">
    <source>
        <dbReference type="Pfam" id="PF00962"/>
    </source>
</evidence>
<dbReference type="VEuPathDB" id="VectorBase:AALB004879"/>
<dbReference type="GO" id="GO:0009117">
    <property type="term" value="P:nucleotide metabolic process"/>
    <property type="evidence" value="ECO:0007669"/>
    <property type="project" value="UniProtKB-KW"/>
</dbReference>
<comment type="cofactor">
    <cofactor evidence="1">
        <name>Zn(2+)</name>
        <dbReference type="ChEBI" id="CHEBI:29105"/>
    </cofactor>
</comment>
<dbReference type="Pfam" id="PF00962">
    <property type="entry name" value="A_deaminase"/>
    <property type="match status" value="1"/>
</dbReference>
<dbReference type="AlphaFoldDB" id="A0A182FED8"/>
<dbReference type="PANTHER" id="PTHR11409">
    <property type="entry name" value="ADENOSINE DEAMINASE"/>
    <property type="match status" value="1"/>
</dbReference>
<dbReference type="STRING" id="7167.A0A182FED8"/>
<reference evidence="9" key="2">
    <citation type="submission" date="2022-08" db="UniProtKB">
        <authorList>
            <consortium name="EnsemblMetazoa"/>
        </authorList>
    </citation>
    <scope>IDENTIFICATION</scope>
    <source>
        <strain evidence="9">STECLA/ALBI9_A</strain>
    </source>
</reference>
<dbReference type="GO" id="GO:0006154">
    <property type="term" value="P:adenosine catabolic process"/>
    <property type="evidence" value="ECO:0007669"/>
    <property type="project" value="TreeGrafter"/>
</dbReference>
<dbReference type="VEuPathDB" id="VectorBase:AALB20_026675"/>
<keyword evidence="10" id="KW-1185">Reference proteome</keyword>
<evidence type="ECO:0000256" key="1">
    <source>
        <dbReference type="ARBA" id="ARBA00001947"/>
    </source>
</evidence>
<comment type="catalytic activity">
    <reaction evidence="7">
        <text>N(6)-methyl-AMP + H2O + H(+) = IMP + methylamine</text>
        <dbReference type="Rhea" id="RHEA:16001"/>
        <dbReference type="ChEBI" id="CHEBI:15377"/>
        <dbReference type="ChEBI" id="CHEBI:15378"/>
        <dbReference type="ChEBI" id="CHEBI:58053"/>
        <dbReference type="ChEBI" id="CHEBI:59338"/>
        <dbReference type="ChEBI" id="CHEBI:144842"/>
    </reaction>
    <physiologicalReaction direction="left-to-right" evidence="7">
        <dbReference type="Rhea" id="RHEA:16002"/>
    </physiologicalReaction>
</comment>
<keyword evidence="3" id="KW-0479">Metal-binding</keyword>
<evidence type="ECO:0000256" key="3">
    <source>
        <dbReference type="ARBA" id="ARBA00022723"/>
    </source>
</evidence>
<keyword evidence="6" id="KW-0546">Nucleotide metabolism</keyword>